<dbReference type="PANTHER" id="PTHR42770">
    <property type="entry name" value="AMINO ACID TRANSPORTER-RELATED"/>
    <property type="match status" value="1"/>
</dbReference>
<keyword evidence="5 6" id="KW-0472">Membrane</keyword>
<feature type="transmembrane region" description="Helical" evidence="6">
    <location>
        <begin position="404"/>
        <end position="425"/>
    </location>
</feature>
<organism evidence="7 8">
    <name type="scientific">Saccharopolyspora taberi</name>
    <dbReference type="NCBI Taxonomy" id="60895"/>
    <lineage>
        <taxon>Bacteria</taxon>
        <taxon>Bacillati</taxon>
        <taxon>Actinomycetota</taxon>
        <taxon>Actinomycetes</taxon>
        <taxon>Pseudonocardiales</taxon>
        <taxon>Pseudonocardiaceae</taxon>
        <taxon>Saccharopolyspora</taxon>
    </lineage>
</organism>
<keyword evidence="8" id="KW-1185">Reference proteome</keyword>
<dbReference type="EMBL" id="BAAAUX010000010">
    <property type="protein sequence ID" value="GAA2783470.1"/>
    <property type="molecule type" value="Genomic_DNA"/>
</dbReference>
<dbReference type="Pfam" id="PF13520">
    <property type="entry name" value="AA_permease_2"/>
    <property type="match status" value="1"/>
</dbReference>
<evidence type="ECO:0000256" key="5">
    <source>
        <dbReference type="ARBA" id="ARBA00023136"/>
    </source>
</evidence>
<dbReference type="InterPro" id="IPR050367">
    <property type="entry name" value="APC_superfamily"/>
</dbReference>
<feature type="transmembrane region" description="Helical" evidence="6">
    <location>
        <begin position="96"/>
        <end position="118"/>
    </location>
</feature>
<name>A0ABN3V8F3_9PSEU</name>
<evidence type="ECO:0000256" key="1">
    <source>
        <dbReference type="ARBA" id="ARBA00004651"/>
    </source>
</evidence>
<feature type="transmembrane region" description="Helical" evidence="6">
    <location>
        <begin position="294"/>
        <end position="324"/>
    </location>
</feature>
<evidence type="ECO:0000256" key="6">
    <source>
        <dbReference type="SAM" id="Phobius"/>
    </source>
</evidence>
<evidence type="ECO:0000256" key="4">
    <source>
        <dbReference type="ARBA" id="ARBA00022989"/>
    </source>
</evidence>
<keyword evidence="4 6" id="KW-1133">Transmembrane helix</keyword>
<evidence type="ECO:0000313" key="8">
    <source>
        <dbReference type="Proteomes" id="UP001500979"/>
    </source>
</evidence>
<accession>A0ABN3V8F3</accession>
<dbReference type="PANTHER" id="PTHR42770:SF7">
    <property type="entry name" value="MEMBRANE PROTEIN"/>
    <property type="match status" value="1"/>
</dbReference>
<keyword evidence="2" id="KW-1003">Cell membrane</keyword>
<feature type="transmembrane region" description="Helical" evidence="6">
    <location>
        <begin position="431"/>
        <end position="451"/>
    </location>
</feature>
<dbReference type="Gene3D" id="1.20.1740.10">
    <property type="entry name" value="Amino acid/polyamine transporter I"/>
    <property type="match status" value="1"/>
</dbReference>
<dbReference type="PIRSF" id="PIRSF006060">
    <property type="entry name" value="AA_transporter"/>
    <property type="match status" value="1"/>
</dbReference>
<sequence>MANETTVNDNAPGGAHNPGLKKVIGPKLLLFFVIGDVLGTTIYSLTGKIAGKVGGALWIPFLVAFVVAFLTAFSYLELVGKYPKAGGAPLYVHRAFGVHFVTFLIAFAVMCSGITSASSAARAFSGDYLTKIFPDVPAWPVAIGFLLLLAAINLRGVAESVKLNVVLTCIELGGLLIVIVFGAIALFGGSTDPHLEPDPSRLLQFNTETSPFLAITSATALAFYAMIGFEDSVNMAEETKDPARNFPRALLMGLSITAAIYLVIALITSTLVPTDELAGSTGPLLLVVQAAAPWFPPILFSAIALFAVTNSALINMLMASRLVYGMAEEKIIPKGFGIVHRTRQTPWVSILFTSIIAVVLVISSLDISDLGNTTSLLLLAVFAVVNVAVLVLRKHKVEHKHFRAPTWVPVAGAITCAFFASPLSGRAYDEYLVAGALLGIGVVLWLINYFVTGKTRFDAAKLGK</sequence>
<feature type="transmembrane region" description="Helical" evidence="6">
    <location>
        <begin position="138"/>
        <end position="158"/>
    </location>
</feature>
<feature type="transmembrane region" description="Helical" evidence="6">
    <location>
        <begin position="250"/>
        <end position="274"/>
    </location>
</feature>
<feature type="transmembrane region" description="Helical" evidence="6">
    <location>
        <begin position="209"/>
        <end position="229"/>
    </location>
</feature>
<evidence type="ECO:0000256" key="3">
    <source>
        <dbReference type="ARBA" id="ARBA00022692"/>
    </source>
</evidence>
<feature type="transmembrane region" description="Helical" evidence="6">
    <location>
        <begin position="345"/>
        <end position="363"/>
    </location>
</feature>
<feature type="transmembrane region" description="Helical" evidence="6">
    <location>
        <begin position="57"/>
        <end position="76"/>
    </location>
</feature>
<reference evidence="7 8" key="1">
    <citation type="journal article" date="2019" name="Int. J. Syst. Evol. Microbiol.">
        <title>The Global Catalogue of Microorganisms (GCM) 10K type strain sequencing project: providing services to taxonomists for standard genome sequencing and annotation.</title>
        <authorList>
            <consortium name="The Broad Institute Genomics Platform"/>
            <consortium name="The Broad Institute Genome Sequencing Center for Infectious Disease"/>
            <person name="Wu L."/>
            <person name="Ma J."/>
        </authorList>
    </citation>
    <scope>NUCLEOTIDE SEQUENCE [LARGE SCALE GENOMIC DNA]</scope>
    <source>
        <strain evidence="7 8">JCM 9383</strain>
    </source>
</reference>
<dbReference type="RefSeq" id="WP_344678910.1">
    <property type="nucleotide sequence ID" value="NZ_BAAAUX010000010.1"/>
</dbReference>
<protein>
    <submittedName>
        <fullName evidence="7">APC family permease</fullName>
    </submittedName>
</protein>
<gene>
    <name evidence="7" type="ORF">GCM10010470_16780</name>
</gene>
<evidence type="ECO:0000256" key="2">
    <source>
        <dbReference type="ARBA" id="ARBA00022475"/>
    </source>
</evidence>
<feature type="transmembrane region" description="Helical" evidence="6">
    <location>
        <begin position="28"/>
        <end position="45"/>
    </location>
</feature>
<dbReference type="Proteomes" id="UP001500979">
    <property type="component" value="Unassembled WGS sequence"/>
</dbReference>
<keyword evidence="3 6" id="KW-0812">Transmembrane</keyword>
<comment type="subcellular location">
    <subcellularLocation>
        <location evidence="1">Cell membrane</location>
        <topology evidence="1">Multi-pass membrane protein</topology>
    </subcellularLocation>
</comment>
<feature type="transmembrane region" description="Helical" evidence="6">
    <location>
        <begin position="165"/>
        <end position="189"/>
    </location>
</feature>
<dbReference type="InterPro" id="IPR002293">
    <property type="entry name" value="AA/rel_permease1"/>
</dbReference>
<proteinExistence type="predicted"/>
<evidence type="ECO:0000313" key="7">
    <source>
        <dbReference type="EMBL" id="GAA2783470.1"/>
    </source>
</evidence>
<feature type="transmembrane region" description="Helical" evidence="6">
    <location>
        <begin position="375"/>
        <end position="392"/>
    </location>
</feature>
<comment type="caution">
    <text evidence="7">The sequence shown here is derived from an EMBL/GenBank/DDBJ whole genome shotgun (WGS) entry which is preliminary data.</text>
</comment>